<protein>
    <recommendedName>
        <fullName evidence="4">Outer membrane insertion C-terminal signal</fullName>
    </recommendedName>
</protein>
<feature type="signal peptide" evidence="1">
    <location>
        <begin position="1"/>
        <end position="21"/>
    </location>
</feature>
<evidence type="ECO:0000256" key="1">
    <source>
        <dbReference type="SAM" id="SignalP"/>
    </source>
</evidence>
<dbReference type="EMBL" id="FUYR01000002">
    <property type="protein sequence ID" value="SKB74616.1"/>
    <property type="molecule type" value="Genomic_DNA"/>
</dbReference>
<keyword evidence="1" id="KW-0732">Signal</keyword>
<dbReference type="STRING" id="572036.SAMN05661099_2562"/>
<dbReference type="RefSeq" id="WP_079703055.1">
    <property type="nucleotide sequence ID" value="NZ_FUYR01000002.1"/>
</dbReference>
<name>A0A1T5DSW7_9SPHI</name>
<gene>
    <name evidence="2" type="ORF">SAMN05661099_2562</name>
</gene>
<reference evidence="3" key="1">
    <citation type="submission" date="2017-02" db="EMBL/GenBank/DDBJ databases">
        <authorList>
            <person name="Varghese N."/>
            <person name="Submissions S."/>
        </authorList>
    </citation>
    <scope>NUCLEOTIDE SEQUENCE [LARGE SCALE GENOMIC DNA]</scope>
    <source>
        <strain evidence="3">DSM 22385</strain>
    </source>
</reference>
<evidence type="ECO:0008006" key="4">
    <source>
        <dbReference type="Google" id="ProtNLM"/>
    </source>
</evidence>
<feature type="chain" id="PRO_5012956336" description="Outer membrane insertion C-terminal signal" evidence="1">
    <location>
        <begin position="22"/>
        <end position="283"/>
    </location>
</feature>
<keyword evidence="3" id="KW-1185">Reference proteome</keyword>
<dbReference type="Proteomes" id="UP000189981">
    <property type="component" value="Unassembled WGS sequence"/>
</dbReference>
<evidence type="ECO:0000313" key="2">
    <source>
        <dbReference type="EMBL" id="SKB74616.1"/>
    </source>
</evidence>
<proteinExistence type="predicted"/>
<dbReference type="AlphaFoldDB" id="A0A1T5DSW7"/>
<sequence>MKVKLTFLSLFALFIGTSLFAQDTTLRSTTSAVRSPSLTVAAIYGNNANYYGQTAEERLPYLLTNGSYRLANGIYFSASGYRLLTYGQPMLAEVDLSAGYEAELAKSLTGSFGYTRSFFAKNSPLLQATNENTLSASVIYDWNFLKSALSTYYAFGTSNDVFLTLNNSKSFNLGSILSDKDYISFEPGFEIASGTVQYLEEYIVRRDNQGPMQGGPRFPEYTTLTRSASTFDMLSYSGTLLLGYNRSHYLMEAGYQLSFLGRNISATNRKPRSFFNLSLYYQF</sequence>
<evidence type="ECO:0000313" key="3">
    <source>
        <dbReference type="Proteomes" id="UP000189981"/>
    </source>
</evidence>
<organism evidence="2 3">
    <name type="scientific">Daejeonella lutea</name>
    <dbReference type="NCBI Taxonomy" id="572036"/>
    <lineage>
        <taxon>Bacteria</taxon>
        <taxon>Pseudomonadati</taxon>
        <taxon>Bacteroidota</taxon>
        <taxon>Sphingobacteriia</taxon>
        <taxon>Sphingobacteriales</taxon>
        <taxon>Sphingobacteriaceae</taxon>
        <taxon>Daejeonella</taxon>
    </lineage>
</organism>
<accession>A0A1T5DSW7</accession>